<dbReference type="EMBL" id="JBBWWR010000004">
    <property type="protein sequence ID" value="KAK8968567.1"/>
    <property type="molecule type" value="Genomic_DNA"/>
</dbReference>
<dbReference type="Pfam" id="PF13837">
    <property type="entry name" value="Myb_DNA-bind_4"/>
    <property type="match status" value="1"/>
</dbReference>
<dbReference type="InterPro" id="IPR044822">
    <property type="entry name" value="Myb_DNA-bind_4"/>
</dbReference>
<evidence type="ECO:0000259" key="2">
    <source>
        <dbReference type="PROSITE" id="PS50090"/>
    </source>
</evidence>
<evidence type="ECO:0000256" key="1">
    <source>
        <dbReference type="SAM" id="MobiDB-lite"/>
    </source>
</evidence>
<accession>A0ABR2MWJ3</accession>
<proteinExistence type="predicted"/>
<protein>
    <recommendedName>
        <fullName evidence="2">Myb-like domain-containing protein</fullName>
    </recommendedName>
</protein>
<feature type="domain" description="Myb-like" evidence="2">
    <location>
        <begin position="60"/>
        <end position="116"/>
    </location>
</feature>
<evidence type="ECO:0000313" key="4">
    <source>
        <dbReference type="Proteomes" id="UP001412067"/>
    </source>
</evidence>
<dbReference type="PROSITE" id="PS50090">
    <property type="entry name" value="MYB_LIKE"/>
    <property type="match status" value="1"/>
</dbReference>
<dbReference type="Gene3D" id="1.10.10.60">
    <property type="entry name" value="Homeodomain-like"/>
    <property type="match status" value="1"/>
</dbReference>
<evidence type="ECO:0000313" key="3">
    <source>
        <dbReference type="EMBL" id="KAK8968567.1"/>
    </source>
</evidence>
<dbReference type="PANTHER" id="PTHR33492">
    <property type="entry name" value="OSJNBA0043A12.37 PROTEIN-RELATED"/>
    <property type="match status" value="1"/>
</dbReference>
<reference evidence="3 4" key="1">
    <citation type="journal article" date="2022" name="Nat. Plants">
        <title>Genomes of leafy and leafless Platanthera orchids illuminate the evolution of mycoheterotrophy.</title>
        <authorList>
            <person name="Li M.H."/>
            <person name="Liu K.W."/>
            <person name="Li Z."/>
            <person name="Lu H.C."/>
            <person name="Ye Q.L."/>
            <person name="Zhang D."/>
            <person name="Wang J.Y."/>
            <person name="Li Y.F."/>
            <person name="Zhong Z.M."/>
            <person name="Liu X."/>
            <person name="Yu X."/>
            <person name="Liu D.K."/>
            <person name="Tu X.D."/>
            <person name="Liu B."/>
            <person name="Hao Y."/>
            <person name="Liao X.Y."/>
            <person name="Jiang Y.T."/>
            <person name="Sun W.H."/>
            <person name="Chen J."/>
            <person name="Chen Y.Q."/>
            <person name="Ai Y."/>
            <person name="Zhai J.W."/>
            <person name="Wu S.S."/>
            <person name="Zhou Z."/>
            <person name="Hsiao Y.Y."/>
            <person name="Wu W.L."/>
            <person name="Chen Y.Y."/>
            <person name="Lin Y.F."/>
            <person name="Hsu J.L."/>
            <person name="Li C.Y."/>
            <person name="Wang Z.W."/>
            <person name="Zhao X."/>
            <person name="Zhong W.Y."/>
            <person name="Ma X.K."/>
            <person name="Ma L."/>
            <person name="Huang J."/>
            <person name="Chen G.Z."/>
            <person name="Huang M.Z."/>
            <person name="Huang L."/>
            <person name="Peng D.H."/>
            <person name="Luo Y.B."/>
            <person name="Zou S.Q."/>
            <person name="Chen S.P."/>
            <person name="Lan S."/>
            <person name="Tsai W.C."/>
            <person name="Van de Peer Y."/>
            <person name="Liu Z.J."/>
        </authorList>
    </citation>
    <scope>NUCLEOTIDE SEQUENCE [LARGE SCALE GENOMIC DNA]</scope>
    <source>
        <strain evidence="3">Lor288</strain>
    </source>
</reference>
<sequence>MQEAVVQALSAPHSNEDTTGHQSPSKQKTRCLQSQEKQGTQSSQTPPSSRRTRSQAAPDWTLQEELILISEIAAIDEDWIKELSSYQRWKMVSDSCMAMSVTRSSSQCKSKWDTLLGDYRKIRNWESKSSDGSYWFLAKEKRKDFGLPASFPKEIFDAMDAVIEVRKHRSDSNNSDSDHIVGIPEFETSCADADSVGVVIITSRSLEMEEVTKTSKVLEVEGLVRTSKSHKVEDLITTSKSLETEEVTRASKRPEVENLVITSNSPKVEYLITTSKSPKVEDLITTSKIPKVKNLITTSKCPEVEDLITASKGPQKASALAELITTTKSLEVEDLVTTSKSLEAEELITTSKSLEAEELITTSKNPTKTGALTALPLFVSEEEKLITSSKSPKVEASIAISRTPVKLTVMAEEKVIHTKKSSEKARVMVDKLKGNAEHVCEVLRGGLQDGTSNCPLPLPNSLKLSATQTQFARRQADELIKALAGLTNSLDELCELVSRGGGCTGIKHVNSMA</sequence>
<feature type="region of interest" description="Disordered" evidence="1">
    <location>
        <begin position="1"/>
        <end position="57"/>
    </location>
</feature>
<dbReference type="Proteomes" id="UP001412067">
    <property type="component" value="Unassembled WGS sequence"/>
</dbReference>
<comment type="caution">
    <text evidence="3">The sequence shown here is derived from an EMBL/GenBank/DDBJ whole genome shotgun (WGS) entry which is preliminary data.</text>
</comment>
<dbReference type="PANTHER" id="PTHR33492:SF4">
    <property type="entry name" value="OS02G0174300 PROTEIN"/>
    <property type="match status" value="1"/>
</dbReference>
<keyword evidence="4" id="KW-1185">Reference proteome</keyword>
<dbReference type="InterPro" id="IPR001005">
    <property type="entry name" value="SANT/Myb"/>
</dbReference>
<name>A0ABR2MWJ3_9ASPA</name>
<feature type="compositionally biased region" description="Polar residues" evidence="1">
    <location>
        <begin position="20"/>
        <end position="39"/>
    </location>
</feature>
<gene>
    <name evidence="3" type="ORF">KSP40_PGU005645</name>
</gene>
<organism evidence="3 4">
    <name type="scientific">Platanthera guangdongensis</name>
    <dbReference type="NCBI Taxonomy" id="2320717"/>
    <lineage>
        <taxon>Eukaryota</taxon>
        <taxon>Viridiplantae</taxon>
        <taxon>Streptophyta</taxon>
        <taxon>Embryophyta</taxon>
        <taxon>Tracheophyta</taxon>
        <taxon>Spermatophyta</taxon>
        <taxon>Magnoliopsida</taxon>
        <taxon>Liliopsida</taxon>
        <taxon>Asparagales</taxon>
        <taxon>Orchidaceae</taxon>
        <taxon>Orchidoideae</taxon>
        <taxon>Orchideae</taxon>
        <taxon>Orchidinae</taxon>
        <taxon>Platanthera</taxon>
    </lineage>
</organism>
<feature type="compositionally biased region" description="Low complexity" evidence="1">
    <location>
        <begin position="40"/>
        <end position="57"/>
    </location>
</feature>